<protein>
    <submittedName>
        <fullName evidence="1">Uncharacterized protein</fullName>
    </submittedName>
</protein>
<evidence type="ECO:0000313" key="1">
    <source>
        <dbReference type="EMBL" id="KAK5088383.1"/>
    </source>
</evidence>
<keyword evidence="2" id="KW-1185">Reference proteome</keyword>
<dbReference type="Proteomes" id="UP001309876">
    <property type="component" value="Unassembled WGS sequence"/>
</dbReference>
<accession>A0AAN7T4K9</accession>
<name>A0AAN7T4K9_9EURO</name>
<dbReference type="PANTHER" id="PTHR34144:SF7">
    <property type="entry name" value="EXPORT PROTEIN (CAP59), PUTATIVE (AFU_ORTHOLOGUE AFUA_7G05020)-RELATED"/>
    <property type="match status" value="1"/>
</dbReference>
<dbReference type="PANTHER" id="PTHR34144">
    <property type="entry name" value="CHROMOSOME 8, WHOLE GENOME SHOTGUN SEQUENCE"/>
    <property type="match status" value="1"/>
</dbReference>
<comment type="caution">
    <text evidence="1">The sequence shown here is derived from an EMBL/GenBank/DDBJ whole genome shotgun (WGS) entry which is preliminary data.</text>
</comment>
<dbReference type="InterPro" id="IPR021047">
    <property type="entry name" value="Mannosyltransferase_CMT1"/>
</dbReference>
<dbReference type="Pfam" id="PF11735">
    <property type="entry name" value="CAP59_mtransfer"/>
    <property type="match status" value="1"/>
</dbReference>
<dbReference type="EMBL" id="JAVRRJ010000002">
    <property type="protein sequence ID" value="KAK5088383.1"/>
    <property type="molecule type" value="Genomic_DNA"/>
</dbReference>
<evidence type="ECO:0000313" key="2">
    <source>
        <dbReference type="Proteomes" id="UP001309876"/>
    </source>
</evidence>
<gene>
    <name evidence="1" type="ORF">LTR05_002601</name>
</gene>
<proteinExistence type="predicted"/>
<sequence length="340" mass="39201">MSRRLYKSTLRKALLVILATWCFIDIVRFHFLRFSVPPVPNTTEVHTPRIFIASTHWNNEGILRNHWNKAVLQLVENLGPNNTFVSVYESGSWDNSKDALRKLEQELDHRGVGKKIVLDETTHEDEIAKPPGETGWINTPRGKQELRRIPYLSRLRNLSLAPLEELAEQDIFFDKILFLNDVVFSLSDVLTLLNTNNGQYAAACSLDFSRPPHYYDTFALRDSEGHEAVMSTWPYFRSSLSRTALKQGNAVPVTSCWNGYNKAAYDAMNGSAGELSLFRYLFRCWENRLRRWFTTDWFKIRVVRNRVKKWQGLSSSNSEVGVRCLINEMQVLAGNGWAHV</sequence>
<reference evidence="1 2" key="1">
    <citation type="submission" date="2023-08" db="EMBL/GenBank/DDBJ databases">
        <title>Black Yeasts Isolated from many extreme environments.</title>
        <authorList>
            <person name="Coleine C."/>
            <person name="Stajich J.E."/>
            <person name="Selbmann L."/>
        </authorList>
    </citation>
    <scope>NUCLEOTIDE SEQUENCE [LARGE SCALE GENOMIC DNA]</scope>
    <source>
        <strain evidence="1 2">CCFEE 5910</strain>
    </source>
</reference>
<dbReference type="AlphaFoldDB" id="A0AAN7T4K9"/>
<organism evidence="1 2">
    <name type="scientific">Lithohypha guttulata</name>
    <dbReference type="NCBI Taxonomy" id="1690604"/>
    <lineage>
        <taxon>Eukaryota</taxon>
        <taxon>Fungi</taxon>
        <taxon>Dikarya</taxon>
        <taxon>Ascomycota</taxon>
        <taxon>Pezizomycotina</taxon>
        <taxon>Eurotiomycetes</taxon>
        <taxon>Chaetothyriomycetidae</taxon>
        <taxon>Chaetothyriales</taxon>
        <taxon>Trichomeriaceae</taxon>
        <taxon>Lithohypha</taxon>
    </lineage>
</organism>